<reference evidence="2" key="1">
    <citation type="submission" date="2017-04" db="EMBL/GenBank/DDBJ databases">
        <authorList>
            <person name="Abreu V.A."/>
            <person name="Popin R.V."/>
            <person name="Rigonato J."/>
            <person name="Andreote A.P."/>
            <person name="Schaker P.C."/>
            <person name="Hoff-Risseti C."/>
            <person name="Alvarenga D.O."/>
            <person name="Varani A.M."/>
            <person name="Fiore M.F."/>
        </authorList>
    </citation>
    <scope>NUCLEOTIDE SEQUENCE [LARGE SCALE GENOMIC DNA]</scope>
    <source>
        <strain evidence="2">CENA303</strain>
    </source>
</reference>
<sequence>MLERDIQGSPPVLNPPPVNNLIISQIIVKIKHFFPVPKSKTKIKISHIALDKYQGRAWLQKLK</sequence>
<dbReference type="AlphaFoldDB" id="A0A1X4G6S6"/>
<organism evidence="1 2">
    <name type="scientific">Cylindrospermopsis raciborskii CENA303</name>
    <dbReference type="NCBI Taxonomy" id="1170769"/>
    <lineage>
        <taxon>Bacteria</taxon>
        <taxon>Bacillati</taxon>
        <taxon>Cyanobacteriota</taxon>
        <taxon>Cyanophyceae</taxon>
        <taxon>Nostocales</taxon>
        <taxon>Aphanizomenonaceae</taxon>
        <taxon>Cylindrospermopsis</taxon>
    </lineage>
</organism>
<gene>
    <name evidence="1" type="ORF">B7O87_07765</name>
</gene>
<comment type="caution">
    <text evidence="1">The sequence shown here is derived from an EMBL/GenBank/DDBJ whole genome shotgun (WGS) entry which is preliminary data.</text>
</comment>
<dbReference type="Proteomes" id="UP000192997">
    <property type="component" value="Unassembled WGS sequence"/>
</dbReference>
<protein>
    <submittedName>
        <fullName evidence="1">Uncharacterized protein</fullName>
    </submittedName>
</protein>
<name>A0A1X4G6S6_9CYAN</name>
<proteinExistence type="predicted"/>
<accession>A0A1X4G6S6</accession>
<evidence type="ECO:0000313" key="2">
    <source>
        <dbReference type="Proteomes" id="UP000192997"/>
    </source>
</evidence>
<dbReference type="EMBL" id="NBYN01000042">
    <property type="protein sequence ID" value="OSO90709.1"/>
    <property type="molecule type" value="Genomic_DNA"/>
</dbReference>
<evidence type="ECO:0000313" key="1">
    <source>
        <dbReference type="EMBL" id="OSO90709.1"/>
    </source>
</evidence>